<sequence>MLNLTDLQIGTFIMHQGDPHIITYCEHSKLGRGRSMLRTKLKNIRSGAIIDYTFKGADKITEADISRSKTQFLYRQGETFHFMRPDNFEQFKLTKQSIGTNADFLKEGEMVDVLLLANEPINISLPIKVELKIAGTEPGIRGDTAQGSVTKPAILETGAKIQVPIFIKPGSLVRINTETGEYVERVKK</sequence>
<dbReference type="GO" id="GO:0003746">
    <property type="term" value="F:translation elongation factor activity"/>
    <property type="evidence" value="ECO:0007669"/>
    <property type="project" value="UniProtKB-UniRule"/>
</dbReference>
<dbReference type="HAMAP" id="MF_00141">
    <property type="entry name" value="EF_P"/>
    <property type="match status" value="1"/>
</dbReference>
<proteinExistence type="inferred from homology"/>
<dbReference type="AlphaFoldDB" id="A0A2M6WW90"/>
<dbReference type="SUPFAM" id="SSF50249">
    <property type="entry name" value="Nucleic acid-binding proteins"/>
    <property type="match status" value="2"/>
</dbReference>
<organism evidence="12 13">
    <name type="scientific">Candidatus Berkelbacteria bacterium CG10_big_fil_rev_8_21_14_0_10_41_12</name>
    <dbReference type="NCBI Taxonomy" id="1974513"/>
    <lineage>
        <taxon>Bacteria</taxon>
        <taxon>Candidatus Berkelbacteria</taxon>
    </lineage>
</organism>
<comment type="similarity">
    <text evidence="3 7 9">Belongs to the elongation factor P family.</text>
</comment>
<dbReference type="CDD" id="cd05794">
    <property type="entry name" value="S1_EF-P_repeat_2"/>
    <property type="match status" value="1"/>
</dbReference>
<evidence type="ECO:0000256" key="2">
    <source>
        <dbReference type="ARBA" id="ARBA00004815"/>
    </source>
</evidence>
<dbReference type="SUPFAM" id="SSF50104">
    <property type="entry name" value="Translation proteins SH3-like domain"/>
    <property type="match status" value="1"/>
</dbReference>
<dbReference type="Proteomes" id="UP000228596">
    <property type="component" value="Unassembled WGS sequence"/>
</dbReference>
<feature type="domain" description="Elongation factor P C-terminal" evidence="10">
    <location>
        <begin position="129"/>
        <end position="185"/>
    </location>
</feature>
<evidence type="ECO:0000256" key="8">
    <source>
        <dbReference type="NCBIfam" id="TIGR00038"/>
    </source>
</evidence>
<dbReference type="PANTHER" id="PTHR30053:SF12">
    <property type="entry name" value="ELONGATION FACTOR P (EF-P) FAMILY PROTEIN"/>
    <property type="match status" value="1"/>
</dbReference>
<evidence type="ECO:0000259" key="11">
    <source>
        <dbReference type="SMART" id="SM01185"/>
    </source>
</evidence>
<evidence type="ECO:0000256" key="4">
    <source>
        <dbReference type="ARBA" id="ARBA00022490"/>
    </source>
</evidence>
<evidence type="ECO:0000313" key="13">
    <source>
        <dbReference type="Proteomes" id="UP000228596"/>
    </source>
</evidence>
<reference evidence="13" key="1">
    <citation type="submission" date="2017-09" db="EMBL/GenBank/DDBJ databases">
        <title>Depth-based differentiation of microbial function through sediment-hosted aquifers and enrichment of novel symbionts in the deep terrestrial subsurface.</title>
        <authorList>
            <person name="Probst A.J."/>
            <person name="Ladd B."/>
            <person name="Jarett J.K."/>
            <person name="Geller-Mcgrath D.E."/>
            <person name="Sieber C.M.K."/>
            <person name="Emerson J.B."/>
            <person name="Anantharaman K."/>
            <person name="Thomas B.C."/>
            <person name="Malmstrom R."/>
            <person name="Stieglmeier M."/>
            <person name="Klingl A."/>
            <person name="Woyke T."/>
            <person name="Ryan C.M."/>
            <person name="Banfield J.F."/>
        </authorList>
    </citation>
    <scope>NUCLEOTIDE SEQUENCE [LARGE SCALE GENOMIC DNA]</scope>
</reference>
<dbReference type="InterPro" id="IPR013185">
    <property type="entry name" value="Transl_elong_KOW-like"/>
</dbReference>
<comment type="pathway">
    <text evidence="2 7">Protein biosynthesis; polypeptide chain elongation.</text>
</comment>
<dbReference type="Pfam" id="PF09285">
    <property type="entry name" value="Elong-fact-P_C"/>
    <property type="match status" value="1"/>
</dbReference>
<dbReference type="Gene3D" id="2.40.50.140">
    <property type="entry name" value="Nucleic acid-binding proteins"/>
    <property type="match status" value="2"/>
</dbReference>
<dbReference type="InterPro" id="IPR013852">
    <property type="entry name" value="Transl_elong_P/YeiP_CS"/>
</dbReference>
<evidence type="ECO:0000256" key="7">
    <source>
        <dbReference type="HAMAP-Rule" id="MF_00141"/>
    </source>
</evidence>
<dbReference type="InterPro" id="IPR014722">
    <property type="entry name" value="Rib_uL2_dom2"/>
</dbReference>
<evidence type="ECO:0000256" key="6">
    <source>
        <dbReference type="ARBA" id="ARBA00022917"/>
    </source>
</evidence>
<comment type="subcellular location">
    <subcellularLocation>
        <location evidence="1 7">Cytoplasm</location>
    </subcellularLocation>
</comment>
<dbReference type="Gene3D" id="2.30.30.30">
    <property type="match status" value="1"/>
</dbReference>
<evidence type="ECO:0000256" key="9">
    <source>
        <dbReference type="RuleBase" id="RU004389"/>
    </source>
</evidence>
<dbReference type="Pfam" id="PF01132">
    <property type="entry name" value="EFP"/>
    <property type="match status" value="1"/>
</dbReference>
<comment type="caution">
    <text evidence="12">The sequence shown here is derived from an EMBL/GenBank/DDBJ whole genome shotgun (WGS) entry which is preliminary data.</text>
</comment>
<gene>
    <name evidence="7 12" type="primary">efp</name>
    <name evidence="12" type="ORF">COT77_03485</name>
</gene>
<evidence type="ECO:0000313" key="12">
    <source>
        <dbReference type="EMBL" id="PIT97063.1"/>
    </source>
</evidence>
<dbReference type="Pfam" id="PF08207">
    <property type="entry name" value="EFP_N"/>
    <property type="match status" value="1"/>
</dbReference>
<keyword evidence="6 7" id="KW-0648">Protein biosynthesis</keyword>
<dbReference type="PIRSF" id="PIRSF005901">
    <property type="entry name" value="EF-P"/>
    <property type="match status" value="1"/>
</dbReference>
<evidence type="ECO:0000259" key="10">
    <source>
        <dbReference type="SMART" id="SM00841"/>
    </source>
</evidence>
<dbReference type="InterPro" id="IPR011768">
    <property type="entry name" value="Transl_elongation_fac_P"/>
</dbReference>
<dbReference type="GO" id="GO:0043043">
    <property type="term" value="P:peptide biosynthetic process"/>
    <property type="evidence" value="ECO:0007669"/>
    <property type="project" value="InterPro"/>
</dbReference>
<protein>
    <recommendedName>
        <fullName evidence="7 8">Elongation factor P</fullName>
        <shortName evidence="7">EF-P</shortName>
    </recommendedName>
</protein>
<dbReference type="UniPathway" id="UPA00345"/>
<dbReference type="PANTHER" id="PTHR30053">
    <property type="entry name" value="ELONGATION FACTOR P"/>
    <property type="match status" value="1"/>
</dbReference>
<dbReference type="FunFam" id="2.40.50.140:FF:000009">
    <property type="entry name" value="Elongation factor P"/>
    <property type="match status" value="1"/>
</dbReference>
<dbReference type="InterPro" id="IPR001059">
    <property type="entry name" value="Transl_elong_P/YeiP_cen"/>
</dbReference>
<dbReference type="NCBIfam" id="NF001810">
    <property type="entry name" value="PRK00529.1"/>
    <property type="match status" value="1"/>
</dbReference>
<dbReference type="SMART" id="SM01185">
    <property type="entry name" value="EFP"/>
    <property type="match status" value="1"/>
</dbReference>
<dbReference type="InterPro" id="IPR008991">
    <property type="entry name" value="Translation_prot_SH3-like_sf"/>
</dbReference>
<evidence type="ECO:0000256" key="3">
    <source>
        <dbReference type="ARBA" id="ARBA00009479"/>
    </source>
</evidence>
<dbReference type="GO" id="GO:0005829">
    <property type="term" value="C:cytosol"/>
    <property type="evidence" value="ECO:0007669"/>
    <property type="project" value="UniProtKB-ARBA"/>
</dbReference>
<name>A0A2M6WW90_9BACT</name>
<dbReference type="FunFam" id="2.40.50.140:FF:000004">
    <property type="entry name" value="Elongation factor P"/>
    <property type="match status" value="1"/>
</dbReference>
<feature type="domain" description="Translation elongation factor P/YeiP central" evidence="11">
    <location>
        <begin position="67"/>
        <end position="121"/>
    </location>
</feature>
<keyword evidence="5 7" id="KW-0251">Elongation factor</keyword>
<dbReference type="NCBIfam" id="TIGR00038">
    <property type="entry name" value="efp"/>
    <property type="match status" value="1"/>
</dbReference>
<keyword evidence="4 7" id="KW-0963">Cytoplasm</keyword>
<dbReference type="SMART" id="SM00841">
    <property type="entry name" value="Elong-fact-P_C"/>
    <property type="match status" value="1"/>
</dbReference>
<accession>A0A2M6WW90</accession>
<dbReference type="CDD" id="cd04470">
    <property type="entry name" value="S1_EF-P_repeat_1"/>
    <property type="match status" value="1"/>
</dbReference>
<comment type="function">
    <text evidence="7">Involved in peptide bond synthesis. Stimulates efficient translation and peptide-bond synthesis on native or reconstituted 70S ribosomes in vitro. Probably functions indirectly by altering the affinity of the ribosome for aminoacyl-tRNA, thus increasing their reactivity as acceptors for peptidyl transferase.</text>
</comment>
<dbReference type="InterPro" id="IPR012340">
    <property type="entry name" value="NA-bd_OB-fold"/>
</dbReference>
<dbReference type="EMBL" id="PEZV01000040">
    <property type="protein sequence ID" value="PIT97063.1"/>
    <property type="molecule type" value="Genomic_DNA"/>
</dbReference>
<evidence type="ECO:0000256" key="1">
    <source>
        <dbReference type="ARBA" id="ARBA00004496"/>
    </source>
</evidence>
<dbReference type="InterPro" id="IPR015365">
    <property type="entry name" value="Elong-fact-P_C"/>
</dbReference>
<evidence type="ECO:0000256" key="5">
    <source>
        <dbReference type="ARBA" id="ARBA00022768"/>
    </source>
</evidence>
<dbReference type="PROSITE" id="PS01275">
    <property type="entry name" value="EFP"/>
    <property type="match status" value="1"/>
</dbReference>
<dbReference type="InterPro" id="IPR020599">
    <property type="entry name" value="Transl_elong_fac_P/YeiP"/>
</dbReference>